<reference evidence="2" key="1">
    <citation type="journal article" date="2019" name="Int. J. Syst. Evol. Microbiol.">
        <title>The Global Catalogue of Microorganisms (GCM) 10K type strain sequencing project: providing services to taxonomists for standard genome sequencing and annotation.</title>
        <authorList>
            <consortium name="The Broad Institute Genomics Platform"/>
            <consortium name="The Broad Institute Genome Sequencing Center for Infectious Disease"/>
            <person name="Wu L."/>
            <person name="Ma J."/>
        </authorList>
    </citation>
    <scope>NUCLEOTIDE SEQUENCE [LARGE SCALE GENOMIC DNA]</scope>
    <source>
        <strain evidence="2">CGMCC 1.12376</strain>
    </source>
</reference>
<dbReference type="RefSeq" id="WP_379596833.1">
    <property type="nucleotide sequence ID" value="NZ_JBHUDE010000035.1"/>
</dbReference>
<organism evidence="1 2">
    <name type="scientific">Oceanobacillus luteolus</name>
    <dbReference type="NCBI Taxonomy" id="1274358"/>
    <lineage>
        <taxon>Bacteria</taxon>
        <taxon>Bacillati</taxon>
        <taxon>Bacillota</taxon>
        <taxon>Bacilli</taxon>
        <taxon>Bacillales</taxon>
        <taxon>Bacillaceae</taxon>
        <taxon>Oceanobacillus</taxon>
    </lineage>
</organism>
<protein>
    <submittedName>
        <fullName evidence="1">Uncharacterized protein</fullName>
    </submittedName>
</protein>
<gene>
    <name evidence="1" type="ORF">ACFSBH_07315</name>
</gene>
<accession>A0ABW4HQV8</accession>
<name>A0ABW4HQV8_9BACI</name>
<keyword evidence="2" id="KW-1185">Reference proteome</keyword>
<dbReference type="EMBL" id="JBHUDE010000035">
    <property type="protein sequence ID" value="MFD1607457.1"/>
    <property type="molecule type" value="Genomic_DNA"/>
</dbReference>
<proteinExistence type="predicted"/>
<dbReference type="Proteomes" id="UP001597221">
    <property type="component" value="Unassembled WGS sequence"/>
</dbReference>
<comment type="caution">
    <text evidence="1">The sequence shown here is derived from an EMBL/GenBank/DDBJ whole genome shotgun (WGS) entry which is preliminary data.</text>
</comment>
<evidence type="ECO:0000313" key="1">
    <source>
        <dbReference type="EMBL" id="MFD1607457.1"/>
    </source>
</evidence>
<evidence type="ECO:0000313" key="2">
    <source>
        <dbReference type="Proteomes" id="UP001597221"/>
    </source>
</evidence>
<sequence>MNESWEGFAERMQRLNPLFELGRGMEVGELKPYLQTILMQVLLAIFYRELNDDEHRRKSDIKYIVEDTIKQMKLLADEKQIERITSGLLYSGKEKLLVPVTSRTMSKCQALILIRKGRQQTCPCVL</sequence>